<sequence length="64" mass="7169">MSFMNSISPLKSQYVESKLQSLKNPAANNHIDVLLAPNIHRSKCISIHYLCCLLISIHTMQVSS</sequence>
<organism evidence="1">
    <name type="scientific">Arundo donax</name>
    <name type="common">Giant reed</name>
    <name type="synonym">Donax arundinaceus</name>
    <dbReference type="NCBI Taxonomy" id="35708"/>
    <lineage>
        <taxon>Eukaryota</taxon>
        <taxon>Viridiplantae</taxon>
        <taxon>Streptophyta</taxon>
        <taxon>Embryophyta</taxon>
        <taxon>Tracheophyta</taxon>
        <taxon>Spermatophyta</taxon>
        <taxon>Magnoliopsida</taxon>
        <taxon>Liliopsida</taxon>
        <taxon>Poales</taxon>
        <taxon>Poaceae</taxon>
        <taxon>PACMAD clade</taxon>
        <taxon>Arundinoideae</taxon>
        <taxon>Arundineae</taxon>
        <taxon>Arundo</taxon>
    </lineage>
</organism>
<reference evidence="1" key="2">
    <citation type="journal article" date="2015" name="Data Brief">
        <title>Shoot transcriptome of the giant reed, Arundo donax.</title>
        <authorList>
            <person name="Barrero R.A."/>
            <person name="Guerrero F.D."/>
            <person name="Moolhuijzen P."/>
            <person name="Goolsby J.A."/>
            <person name="Tidwell J."/>
            <person name="Bellgard S.E."/>
            <person name="Bellgard M.I."/>
        </authorList>
    </citation>
    <scope>NUCLEOTIDE SEQUENCE</scope>
    <source>
        <tissue evidence="1">Shoot tissue taken approximately 20 cm above the soil surface</tissue>
    </source>
</reference>
<accession>A0A0A8Y4R1</accession>
<evidence type="ECO:0000313" key="1">
    <source>
        <dbReference type="EMBL" id="JAD19653.1"/>
    </source>
</evidence>
<reference evidence="1" key="1">
    <citation type="submission" date="2014-09" db="EMBL/GenBank/DDBJ databases">
        <authorList>
            <person name="Magalhaes I.L.F."/>
            <person name="Oliveira U."/>
            <person name="Santos F.R."/>
            <person name="Vidigal T.H.D.A."/>
            <person name="Brescovit A.D."/>
            <person name="Santos A.J."/>
        </authorList>
    </citation>
    <scope>NUCLEOTIDE SEQUENCE</scope>
    <source>
        <tissue evidence="1">Shoot tissue taken approximately 20 cm above the soil surface</tissue>
    </source>
</reference>
<proteinExistence type="predicted"/>
<dbReference type="EMBL" id="GBRH01278242">
    <property type="protein sequence ID" value="JAD19653.1"/>
    <property type="molecule type" value="Transcribed_RNA"/>
</dbReference>
<name>A0A0A8Y4R1_ARUDO</name>
<dbReference type="AlphaFoldDB" id="A0A0A8Y4R1"/>
<protein>
    <submittedName>
        <fullName evidence="1">Uncharacterized protein</fullName>
    </submittedName>
</protein>